<keyword evidence="2" id="KW-0812">Transmembrane</keyword>
<keyword evidence="2" id="KW-0472">Membrane</keyword>
<dbReference type="InterPro" id="IPR002110">
    <property type="entry name" value="Ankyrin_rpt"/>
</dbReference>
<dbReference type="PANTHER" id="PTHR24177:SF292">
    <property type="entry name" value="ANKYRIN REPEAT FAMILY PROTEIN-RELATED"/>
    <property type="match status" value="1"/>
</dbReference>
<evidence type="ECO:0000256" key="1">
    <source>
        <dbReference type="PROSITE-ProRule" id="PRU00023"/>
    </source>
</evidence>
<dbReference type="Gene3D" id="1.25.40.20">
    <property type="entry name" value="Ankyrin repeat-containing domain"/>
    <property type="match status" value="2"/>
</dbReference>
<dbReference type="AlphaFoldDB" id="A0A2N9FK05"/>
<keyword evidence="1" id="KW-0040">ANK repeat</keyword>
<keyword evidence="2" id="KW-1133">Transmembrane helix</keyword>
<sequence>MPPKRKGEIEVTTAHGPQINSARQNSLSIEGTSFHQQQPICNSNSSNHLSAVPVSHEIIVSTSILTPSIETISPQTSVIVTSNGAMPMQEEVRLDVAELSTQIPNGSQTERLRPNREFPYPILYDGERRKEYLSLCVPLYQAAIKGDWKAAKAVINKDRGVVRVGITRKRETALHIAAAAKRTAFVKELVKYMNEEDLTLRNKDGNTAICFAAASGIVEIAMVMVEKNNNLPMIRGNKGMTPLYMAAMFGHRNMVSYLYSVTNFESLAREEQISLLLGTISADLYESGSLEFLIILIRSYPDLIWKVDHNNRSLFHIAVLYRHETIFNLIYEIGAIKDLIAAYKDDKNNNILHLAGNLAPHNRLQIVSGAALQMQRELLWFKAVEKIVPPSYIKMKNSDNQTPKDLFTEKHKDLLKEGEKWMKSTATSCMLVATLIATVVFAAVFTLPGGGNNVTGAPTFLEKKRSGF</sequence>
<proteinExistence type="predicted"/>
<feature type="domain" description="PGG" evidence="3">
    <location>
        <begin position="419"/>
        <end position="463"/>
    </location>
</feature>
<feature type="repeat" description="ANK" evidence="1">
    <location>
        <begin position="238"/>
        <end position="260"/>
    </location>
</feature>
<dbReference type="PROSITE" id="PS50088">
    <property type="entry name" value="ANK_REPEAT"/>
    <property type="match status" value="1"/>
</dbReference>
<protein>
    <recommendedName>
        <fullName evidence="3">PGG domain-containing protein</fullName>
    </recommendedName>
</protein>
<dbReference type="SMART" id="SM00248">
    <property type="entry name" value="ANK"/>
    <property type="match status" value="5"/>
</dbReference>
<dbReference type="InterPro" id="IPR036770">
    <property type="entry name" value="Ankyrin_rpt-contain_sf"/>
</dbReference>
<dbReference type="GO" id="GO:0016020">
    <property type="term" value="C:membrane"/>
    <property type="evidence" value="ECO:0007669"/>
    <property type="project" value="TreeGrafter"/>
</dbReference>
<reference evidence="4" key="1">
    <citation type="submission" date="2018-02" db="EMBL/GenBank/DDBJ databases">
        <authorList>
            <person name="Cohen D.B."/>
            <person name="Kent A.D."/>
        </authorList>
    </citation>
    <scope>NUCLEOTIDE SEQUENCE</scope>
</reference>
<feature type="transmembrane region" description="Helical" evidence="2">
    <location>
        <begin position="425"/>
        <end position="445"/>
    </location>
</feature>
<gene>
    <name evidence="4" type="ORF">FSB_LOCUS19019</name>
</gene>
<evidence type="ECO:0000259" key="3">
    <source>
        <dbReference type="Pfam" id="PF13962"/>
    </source>
</evidence>
<dbReference type="Pfam" id="PF12796">
    <property type="entry name" value="Ank_2"/>
    <property type="match status" value="1"/>
</dbReference>
<dbReference type="SUPFAM" id="SSF48403">
    <property type="entry name" value="Ankyrin repeat"/>
    <property type="match status" value="1"/>
</dbReference>
<dbReference type="Pfam" id="PF13962">
    <property type="entry name" value="PGG"/>
    <property type="match status" value="1"/>
</dbReference>
<name>A0A2N9FK05_FAGSY</name>
<dbReference type="PANTHER" id="PTHR24177">
    <property type="entry name" value="CASKIN"/>
    <property type="match status" value="1"/>
</dbReference>
<evidence type="ECO:0000313" key="4">
    <source>
        <dbReference type="EMBL" id="SPC91137.1"/>
    </source>
</evidence>
<dbReference type="InterPro" id="IPR026961">
    <property type="entry name" value="PGG_dom"/>
</dbReference>
<accession>A0A2N9FK05</accession>
<evidence type="ECO:0000256" key="2">
    <source>
        <dbReference type="SAM" id="Phobius"/>
    </source>
</evidence>
<organism evidence="4">
    <name type="scientific">Fagus sylvatica</name>
    <name type="common">Beechnut</name>
    <dbReference type="NCBI Taxonomy" id="28930"/>
    <lineage>
        <taxon>Eukaryota</taxon>
        <taxon>Viridiplantae</taxon>
        <taxon>Streptophyta</taxon>
        <taxon>Embryophyta</taxon>
        <taxon>Tracheophyta</taxon>
        <taxon>Spermatophyta</taxon>
        <taxon>Magnoliopsida</taxon>
        <taxon>eudicotyledons</taxon>
        <taxon>Gunneridae</taxon>
        <taxon>Pentapetalae</taxon>
        <taxon>rosids</taxon>
        <taxon>fabids</taxon>
        <taxon>Fagales</taxon>
        <taxon>Fagaceae</taxon>
        <taxon>Fagus</taxon>
    </lineage>
</organism>
<dbReference type="EMBL" id="OIVN01001206">
    <property type="protein sequence ID" value="SPC91137.1"/>
    <property type="molecule type" value="Genomic_DNA"/>
</dbReference>
<dbReference type="PROSITE" id="PS50297">
    <property type="entry name" value="ANK_REP_REGION"/>
    <property type="match status" value="1"/>
</dbReference>